<organism evidence="9 10">
    <name type="scientific">Bombardia bombarda</name>
    <dbReference type="NCBI Taxonomy" id="252184"/>
    <lineage>
        <taxon>Eukaryota</taxon>
        <taxon>Fungi</taxon>
        <taxon>Dikarya</taxon>
        <taxon>Ascomycota</taxon>
        <taxon>Pezizomycotina</taxon>
        <taxon>Sordariomycetes</taxon>
        <taxon>Sordariomycetidae</taxon>
        <taxon>Sordariales</taxon>
        <taxon>Lasiosphaeriaceae</taxon>
        <taxon>Bombardia</taxon>
    </lineage>
</organism>
<dbReference type="Pfam" id="PF04082">
    <property type="entry name" value="Fungal_trans"/>
    <property type="match status" value="1"/>
</dbReference>
<feature type="domain" description="Zn(2)-C6 fungal-type" evidence="8">
    <location>
        <begin position="110"/>
        <end position="139"/>
    </location>
</feature>
<evidence type="ECO:0000256" key="1">
    <source>
        <dbReference type="ARBA" id="ARBA00004123"/>
    </source>
</evidence>
<gene>
    <name evidence="9" type="ORF">B0T17DRAFT_586197</name>
</gene>
<dbReference type="AlphaFoldDB" id="A0AA39XI51"/>
<feature type="region of interest" description="Disordered" evidence="7">
    <location>
        <begin position="32"/>
        <end position="51"/>
    </location>
</feature>
<dbReference type="Proteomes" id="UP001174934">
    <property type="component" value="Unassembled WGS sequence"/>
</dbReference>
<keyword evidence="3" id="KW-0805">Transcription regulation</keyword>
<evidence type="ECO:0000256" key="6">
    <source>
        <dbReference type="ARBA" id="ARBA00023242"/>
    </source>
</evidence>
<dbReference type="GO" id="GO:0006351">
    <property type="term" value="P:DNA-templated transcription"/>
    <property type="evidence" value="ECO:0007669"/>
    <property type="project" value="InterPro"/>
</dbReference>
<dbReference type="GO" id="GO:0005634">
    <property type="term" value="C:nucleus"/>
    <property type="evidence" value="ECO:0007669"/>
    <property type="project" value="UniProtKB-SubCell"/>
</dbReference>
<evidence type="ECO:0000256" key="7">
    <source>
        <dbReference type="SAM" id="MobiDB-lite"/>
    </source>
</evidence>
<evidence type="ECO:0000313" key="9">
    <source>
        <dbReference type="EMBL" id="KAK0634329.1"/>
    </source>
</evidence>
<keyword evidence="4" id="KW-0238">DNA-binding</keyword>
<feature type="region of interest" description="Disordered" evidence="7">
    <location>
        <begin position="1"/>
        <end position="20"/>
    </location>
</feature>
<dbReference type="GO" id="GO:0043565">
    <property type="term" value="F:sequence-specific DNA binding"/>
    <property type="evidence" value="ECO:0007669"/>
    <property type="project" value="TreeGrafter"/>
</dbReference>
<dbReference type="SMART" id="SM00906">
    <property type="entry name" value="Fungal_trans"/>
    <property type="match status" value="1"/>
</dbReference>
<dbReference type="PANTHER" id="PTHR47540:SF2">
    <property type="entry name" value="ZN(II)2CYS6 TRANSCRIPTION FACTOR (EUROFUNG)"/>
    <property type="match status" value="1"/>
</dbReference>
<dbReference type="PROSITE" id="PS00463">
    <property type="entry name" value="ZN2_CY6_FUNGAL_1"/>
    <property type="match status" value="1"/>
</dbReference>
<dbReference type="EMBL" id="JAULSR010000001">
    <property type="protein sequence ID" value="KAK0634329.1"/>
    <property type="molecule type" value="Genomic_DNA"/>
</dbReference>
<evidence type="ECO:0000256" key="5">
    <source>
        <dbReference type="ARBA" id="ARBA00023163"/>
    </source>
</evidence>
<proteinExistence type="predicted"/>
<evidence type="ECO:0000256" key="3">
    <source>
        <dbReference type="ARBA" id="ARBA00023015"/>
    </source>
</evidence>
<keyword evidence="2" id="KW-0479">Metal-binding</keyword>
<name>A0AA39XI51_9PEZI</name>
<dbReference type="InterPro" id="IPR001138">
    <property type="entry name" value="Zn2Cys6_DnaBD"/>
</dbReference>
<keyword evidence="10" id="KW-1185">Reference proteome</keyword>
<reference evidence="9" key="1">
    <citation type="submission" date="2023-06" db="EMBL/GenBank/DDBJ databases">
        <title>Genome-scale phylogeny and comparative genomics of the fungal order Sordariales.</title>
        <authorList>
            <consortium name="Lawrence Berkeley National Laboratory"/>
            <person name="Hensen N."/>
            <person name="Bonometti L."/>
            <person name="Westerberg I."/>
            <person name="Brannstrom I.O."/>
            <person name="Guillou S."/>
            <person name="Cros-Aarteil S."/>
            <person name="Calhoun S."/>
            <person name="Haridas S."/>
            <person name="Kuo A."/>
            <person name="Mondo S."/>
            <person name="Pangilinan J."/>
            <person name="Riley R."/>
            <person name="LaButti K."/>
            <person name="Andreopoulos B."/>
            <person name="Lipzen A."/>
            <person name="Chen C."/>
            <person name="Yanf M."/>
            <person name="Daum C."/>
            <person name="Ng V."/>
            <person name="Clum A."/>
            <person name="Steindorff A."/>
            <person name="Ohm R."/>
            <person name="Martin F."/>
            <person name="Silar P."/>
            <person name="Natvig D."/>
            <person name="Lalanne C."/>
            <person name="Gautier V."/>
            <person name="Ament-velasquez S.L."/>
            <person name="Kruys A."/>
            <person name="Hutchinson M.I."/>
            <person name="Powell A.J."/>
            <person name="Barry K."/>
            <person name="Miller A.N."/>
            <person name="Grigoriev I.V."/>
            <person name="Debuchy R."/>
            <person name="Gladieux P."/>
            <person name="Thoren M.H."/>
            <person name="Johannesson H."/>
        </authorList>
    </citation>
    <scope>NUCLEOTIDE SEQUENCE</scope>
    <source>
        <strain evidence="9">SMH3391-2</strain>
    </source>
</reference>
<dbReference type="CDD" id="cd00067">
    <property type="entry name" value="GAL4"/>
    <property type="match status" value="1"/>
</dbReference>
<dbReference type="GO" id="GO:0045944">
    <property type="term" value="P:positive regulation of transcription by RNA polymerase II"/>
    <property type="evidence" value="ECO:0007669"/>
    <property type="project" value="TreeGrafter"/>
</dbReference>
<evidence type="ECO:0000256" key="2">
    <source>
        <dbReference type="ARBA" id="ARBA00022723"/>
    </source>
</evidence>
<dbReference type="SUPFAM" id="SSF57701">
    <property type="entry name" value="Zn2/Cys6 DNA-binding domain"/>
    <property type="match status" value="1"/>
</dbReference>
<dbReference type="InterPro" id="IPR051711">
    <property type="entry name" value="Stress_Response_Reg"/>
</dbReference>
<comment type="caution">
    <text evidence="9">The sequence shown here is derived from an EMBL/GenBank/DDBJ whole genome shotgun (WGS) entry which is preliminary data.</text>
</comment>
<keyword evidence="5" id="KW-0804">Transcription</keyword>
<feature type="compositionally biased region" description="Low complexity" evidence="7">
    <location>
        <begin position="1"/>
        <end position="18"/>
    </location>
</feature>
<evidence type="ECO:0000259" key="8">
    <source>
        <dbReference type="PROSITE" id="PS50048"/>
    </source>
</evidence>
<dbReference type="PROSITE" id="PS50048">
    <property type="entry name" value="ZN2_CY6_FUNGAL_2"/>
    <property type="match status" value="1"/>
</dbReference>
<dbReference type="PANTHER" id="PTHR47540">
    <property type="entry name" value="THIAMINE REPRESSIBLE GENES REGULATORY PROTEIN THI5"/>
    <property type="match status" value="1"/>
</dbReference>
<dbReference type="InterPro" id="IPR007219">
    <property type="entry name" value="XnlR_reg_dom"/>
</dbReference>
<dbReference type="Gene3D" id="4.10.240.10">
    <property type="entry name" value="Zn(2)-C6 fungal-type DNA-binding domain"/>
    <property type="match status" value="1"/>
</dbReference>
<dbReference type="GO" id="GO:0000981">
    <property type="term" value="F:DNA-binding transcription factor activity, RNA polymerase II-specific"/>
    <property type="evidence" value="ECO:0007669"/>
    <property type="project" value="InterPro"/>
</dbReference>
<dbReference type="InterPro" id="IPR036864">
    <property type="entry name" value="Zn2-C6_fun-type_DNA-bd_sf"/>
</dbReference>
<dbReference type="GO" id="GO:0008270">
    <property type="term" value="F:zinc ion binding"/>
    <property type="evidence" value="ECO:0007669"/>
    <property type="project" value="InterPro"/>
</dbReference>
<evidence type="ECO:0000313" key="10">
    <source>
        <dbReference type="Proteomes" id="UP001174934"/>
    </source>
</evidence>
<dbReference type="CDD" id="cd12148">
    <property type="entry name" value="fungal_TF_MHR"/>
    <property type="match status" value="1"/>
</dbReference>
<keyword evidence="6" id="KW-0539">Nucleus</keyword>
<dbReference type="Pfam" id="PF00172">
    <property type="entry name" value="Zn_clus"/>
    <property type="match status" value="1"/>
</dbReference>
<evidence type="ECO:0000256" key="4">
    <source>
        <dbReference type="ARBA" id="ARBA00023125"/>
    </source>
</evidence>
<protein>
    <recommendedName>
        <fullName evidence="8">Zn(2)-C6 fungal-type domain-containing protein</fullName>
    </recommendedName>
</protein>
<sequence>MHPKYNAKTSKNNTSTSKLSDIRKLIADKLTYDGDGEADPSQSTPSSDPKKQRIIRACDKCREKQHKGHTLGDASKRRLLPLMTLKEIRNFAPEGKANGINVNWRWSRRACDRCRLKRRLCTVKMPCERCFNKRVECTYKVLVHNHHPTILRSLVCIESGPSEYGGRLPTHQGPDMEALQLANRYANQETPPLKFLHKAWHRLAQTHGENMHPFLTGWNSTFHFVHRHTVEAWLDMVQFNSSTGKELSHDISHRRATVTLITMTLSTIYRDKWFKEPKRGEPKAWTWTTDMGDCLFTTASELLDADYALGTTLQMITVLGCHRRLGHNRGLGRDVLKSPDYAKIQCERRTFWSAYIIDKQLGMMFGRPSHLNANTVDQDLPNCLVDKIYLDVYSFREISETDRLASARRYIKELETWKACLPWLLSHLRVTMLLPIFRRHSTLLKIAHHHAQILVLRPFLTSPYPRGTKQEKRAYHDIIRGLVEAYRFIFVTFNGMQRDLDQSHFHALWYPSQVAYCAIAIMWMLSHIRERQRDICTNEYSPGRKWAVILEELRVETARQVPVFEDPPEQALAYALRAHWEADINPSNTATDEPPIPFAPPRLCDEWKMTDWIDLDAAASSFQAFGPIMDFSDPLEE</sequence>
<accession>A0AA39XI51</accession>
<comment type="subcellular location">
    <subcellularLocation>
        <location evidence="1">Nucleus</location>
    </subcellularLocation>
</comment>